<dbReference type="GO" id="GO:0015813">
    <property type="term" value="P:L-glutamate transmembrane transport"/>
    <property type="evidence" value="ECO:0007669"/>
    <property type="project" value="UniProtKB-ARBA"/>
</dbReference>
<feature type="transmembrane region" description="Helical" evidence="20">
    <location>
        <begin position="102"/>
        <end position="125"/>
    </location>
</feature>
<dbReference type="EMBL" id="BFAA01007503">
    <property type="protein sequence ID" value="GCB60419.1"/>
    <property type="molecule type" value="Genomic_DNA"/>
</dbReference>
<dbReference type="Proteomes" id="UP000288216">
    <property type="component" value="Unassembled WGS sequence"/>
</dbReference>
<sequence>MLGALSYADLGTSIKKSGGHYIYLLETLGPLPAFVRLWCEIIVIRPAITAVVGLSFGRYIVEPFFAPCEAPALAVKLLTAAGVSLVVYINSCSVSWTARIQVVLTVFKLAALGLIIVPGMMALAQGRFENFQNAFDSSTVTYDRIPLAFYSGMFAYSGWFYMNFVTEEIINPERTIPLAIITSLIIVTILYLLVNVAYYTVLTADDVLASSAVAVTFGDRTMKGFSSVIQILVALSCLGAITGGLFAASRVFFVASRENQWPALFSMIHVRHHTPLPAVLLMYPLVILMIFIGDLYGLLNLNSFPRWLFMGLVTAGLIRHQYKRPDIHRPFKVPVIIPGIFSVMCLFIVVTSLYSDPINTGIGCALTLSGVPVYYLTVYRPQRPAWCRKALDLFTVKLQILMEVVQQEIVTY</sequence>
<feature type="transmembrane region" description="Helical" evidence="20">
    <location>
        <begin position="360"/>
        <end position="379"/>
    </location>
</feature>
<comment type="catalytic activity">
    <reaction evidence="14">
        <text>an L-alpha-amino acid(in) + L-kynurenine(out) = an L-alpha-amino acid(out) + L-kynurenine(in)</text>
        <dbReference type="Rhea" id="RHEA:71191"/>
        <dbReference type="ChEBI" id="CHEBI:57959"/>
        <dbReference type="ChEBI" id="CHEBI:59869"/>
    </reaction>
</comment>
<keyword evidence="6 20" id="KW-0812">Transmembrane</keyword>
<proteinExistence type="inferred from homology"/>
<evidence type="ECO:0000313" key="21">
    <source>
        <dbReference type="EMBL" id="GCB60419.1"/>
    </source>
</evidence>
<feature type="transmembrane region" description="Helical" evidence="20">
    <location>
        <begin position="42"/>
        <end position="61"/>
    </location>
</feature>
<evidence type="ECO:0000256" key="12">
    <source>
        <dbReference type="ARBA" id="ARBA00050407"/>
    </source>
</evidence>
<keyword evidence="8 20" id="KW-1133">Transmembrane helix</keyword>
<evidence type="ECO:0000256" key="2">
    <source>
        <dbReference type="ARBA" id="ARBA00007040"/>
    </source>
</evidence>
<dbReference type="InterPro" id="IPR050598">
    <property type="entry name" value="AminoAcid_Transporter"/>
</dbReference>
<dbReference type="OrthoDB" id="10062876at2759"/>
<protein>
    <recommendedName>
        <fullName evidence="16">Cystine/glutamate transporter</fullName>
    </recommendedName>
    <alternativeName>
        <fullName evidence="18">Amino acid transport system xc-</fullName>
    </alternativeName>
    <alternativeName>
        <fullName evidence="19">Solute carrier family 7 member 11</fullName>
    </alternativeName>
    <alternativeName>
        <fullName evidence="17">xCT</fullName>
    </alternativeName>
</protein>
<dbReference type="Gene3D" id="1.20.1740.10">
    <property type="entry name" value="Amino acid/polyamine transporter I"/>
    <property type="match status" value="1"/>
</dbReference>
<evidence type="ECO:0000256" key="15">
    <source>
        <dbReference type="ARBA" id="ARBA00065438"/>
    </source>
</evidence>
<dbReference type="OMA" id="CCTSKFN"/>
<evidence type="ECO:0000256" key="16">
    <source>
        <dbReference type="ARBA" id="ARBA00071314"/>
    </source>
</evidence>
<evidence type="ECO:0000256" key="10">
    <source>
        <dbReference type="ARBA" id="ARBA00023157"/>
    </source>
</evidence>
<comment type="subcellular location">
    <subcellularLocation>
        <location evidence="1">Cell projection</location>
        <location evidence="1">Microvillus membrane</location>
        <topology evidence="1">Multi-pass membrane protein</topology>
    </subcellularLocation>
</comment>
<evidence type="ECO:0000256" key="9">
    <source>
        <dbReference type="ARBA" id="ARBA00023136"/>
    </source>
</evidence>
<evidence type="ECO:0000256" key="19">
    <source>
        <dbReference type="ARBA" id="ARBA00080978"/>
    </source>
</evidence>
<comment type="similarity">
    <text evidence="2">Belongs to the amino acid-polyamine-organocation (APC) superfamily. L-type amino acid transporter (LAT) (TC 2.A.3.8) family.</text>
</comment>
<dbReference type="Pfam" id="PF13520">
    <property type="entry name" value="AA_permease_2"/>
    <property type="match status" value="1"/>
</dbReference>
<comment type="catalytic activity">
    <reaction evidence="13">
        <text>N-acetyl-L-cysteine(out) + L-glutamate(in) = N-acetyl-L-cysteine(in) + L-glutamate(out)</text>
        <dbReference type="Rhea" id="RHEA:74567"/>
        <dbReference type="ChEBI" id="CHEBI:29985"/>
        <dbReference type="ChEBI" id="CHEBI:78236"/>
    </reaction>
</comment>
<feature type="transmembrane region" description="Helical" evidence="20">
    <location>
        <begin position="228"/>
        <end position="255"/>
    </location>
</feature>
<dbReference type="PANTHER" id="PTHR11785">
    <property type="entry name" value="AMINO ACID TRANSPORTER"/>
    <property type="match status" value="1"/>
</dbReference>
<feature type="transmembrane region" description="Helical" evidence="20">
    <location>
        <begin position="334"/>
        <end position="354"/>
    </location>
</feature>
<comment type="caution">
    <text evidence="21">The sequence shown here is derived from an EMBL/GenBank/DDBJ whole genome shotgun (WGS) entry which is preliminary data.</text>
</comment>
<keyword evidence="10" id="KW-1015">Disulfide bond</keyword>
<dbReference type="GO" id="GO:0015811">
    <property type="term" value="P:L-cystine transport"/>
    <property type="evidence" value="ECO:0007669"/>
    <property type="project" value="UniProtKB-ARBA"/>
</dbReference>
<dbReference type="AlphaFoldDB" id="A0A401NHT0"/>
<feature type="transmembrane region" description="Helical" evidence="20">
    <location>
        <begin position="145"/>
        <end position="164"/>
    </location>
</feature>
<feature type="transmembrane region" description="Helical" evidence="20">
    <location>
        <begin position="276"/>
        <end position="298"/>
    </location>
</feature>
<dbReference type="GO" id="GO:0031528">
    <property type="term" value="C:microvillus membrane"/>
    <property type="evidence" value="ECO:0007669"/>
    <property type="project" value="UniProtKB-SubCell"/>
</dbReference>
<evidence type="ECO:0000256" key="17">
    <source>
        <dbReference type="ARBA" id="ARBA00078584"/>
    </source>
</evidence>
<comment type="subunit">
    <text evidence="15">Disulfide-linked heterodimer with the amino acid transport protein SLC3A2/4F2hc; this interaction mediates cell membrane localization.</text>
</comment>
<dbReference type="STRING" id="75743.A0A401NHT0"/>
<keyword evidence="22" id="KW-1185">Reference proteome</keyword>
<keyword evidence="5" id="KW-0597">Phosphoprotein</keyword>
<evidence type="ECO:0000256" key="1">
    <source>
        <dbReference type="ARBA" id="ARBA00004475"/>
    </source>
</evidence>
<dbReference type="GO" id="GO:0043067">
    <property type="term" value="P:regulation of programmed cell death"/>
    <property type="evidence" value="ECO:0007669"/>
    <property type="project" value="UniProtKB-ARBA"/>
</dbReference>
<comment type="catalytic activity">
    <reaction evidence="12">
        <text>L-cystine(out) + L-glutamate(in) = L-cystine(in) + L-glutamate(out)</text>
        <dbReference type="Rhea" id="RHEA:70995"/>
        <dbReference type="ChEBI" id="CHEBI:29985"/>
        <dbReference type="ChEBI" id="CHEBI:35491"/>
    </reaction>
</comment>
<gene>
    <name evidence="21" type="ORF">scyTo_0014168</name>
</gene>
<organism evidence="21 22">
    <name type="scientific">Scyliorhinus torazame</name>
    <name type="common">Cloudy catshark</name>
    <name type="synonym">Catulus torazame</name>
    <dbReference type="NCBI Taxonomy" id="75743"/>
    <lineage>
        <taxon>Eukaryota</taxon>
        <taxon>Metazoa</taxon>
        <taxon>Chordata</taxon>
        <taxon>Craniata</taxon>
        <taxon>Vertebrata</taxon>
        <taxon>Chondrichthyes</taxon>
        <taxon>Elasmobranchii</taxon>
        <taxon>Galeomorphii</taxon>
        <taxon>Galeoidea</taxon>
        <taxon>Carcharhiniformes</taxon>
        <taxon>Scyliorhinidae</taxon>
        <taxon>Scyliorhinus</taxon>
    </lineage>
</organism>
<evidence type="ECO:0000313" key="22">
    <source>
        <dbReference type="Proteomes" id="UP000288216"/>
    </source>
</evidence>
<evidence type="ECO:0000256" key="7">
    <source>
        <dbReference type="ARBA" id="ARBA00022970"/>
    </source>
</evidence>
<dbReference type="InterPro" id="IPR002293">
    <property type="entry name" value="AA/rel_permease1"/>
</dbReference>
<evidence type="ECO:0000256" key="18">
    <source>
        <dbReference type="ARBA" id="ARBA00079117"/>
    </source>
</evidence>
<keyword evidence="11" id="KW-0966">Cell projection</keyword>
<feature type="transmembrane region" description="Helical" evidence="20">
    <location>
        <begin position="73"/>
        <end position="90"/>
    </location>
</feature>
<evidence type="ECO:0000256" key="14">
    <source>
        <dbReference type="ARBA" id="ARBA00051885"/>
    </source>
</evidence>
<feature type="transmembrane region" description="Helical" evidence="20">
    <location>
        <begin position="176"/>
        <end position="201"/>
    </location>
</feature>
<reference evidence="21 22" key="1">
    <citation type="journal article" date="2018" name="Nat. Ecol. Evol.">
        <title>Shark genomes provide insights into elasmobranch evolution and the origin of vertebrates.</title>
        <authorList>
            <person name="Hara Y"/>
            <person name="Yamaguchi K"/>
            <person name="Onimaru K"/>
            <person name="Kadota M"/>
            <person name="Koyanagi M"/>
            <person name="Keeley SD"/>
            <person name="Tatsumi K"/>
            <person name="Tanaka K"/>
            <person name="Motone F"/>
            <person name="Kageyama Y"/>
            <person name="Nozu R"/>
            <person name="Adachi N"/>
            <person name="Nishimura O"/>
            <person name="Nakagawa R"/>
            <person name="Tanegashima C"/>
            <person name="Kiyatake I"/>
            <person name="Matsumoto R"/>
            <person name="Murakumo K"/>
            <person name="Nishida K"/>
            <person name="Terakita A"/>
            <person name="Kuratani S"/>
            <person name="Sato K"/>
            <person name="Hyodo S Kuraku.S."/>
        </authorList>
    </citation>
    <scope>NUCLEOTIDE SEQUENCE [LARGE SCALE GENOMIC DNA]</scope>
</reference>
<evidence type="ECO:0000256" key="3">
    <source>
        <dbReference type="ARBA" id="ARBA00022448"/>
    </source>
</evidence>
<evidence type="ECO:0000256" key="20">
    <source>
        <dbReference type="SAM" id="Phobius"/>
    </source>
</evidence>
<keyword evidence="7" id="KW-0029">Amino-acid transport</keyword>
<name>A0A401NHT0_SCYTO</name>
<evidence type="ECO:0000256" key="11">
    <source>
        <dbReference type="ARBA" id="ARBA00023273"/>
    </source>
</evidence>
<dbReference type="FunFam" id="1.20.1740.10:FF:000027">
    <property type="entry name" value="cystine/glutamate transporter isoform X1"/>
    <property type="match status" value="1"/>
</dbReference>
<evidence type="ECO:0000256" key="4">
    <source>
        <dbReference type="ARBA" id="ARBA00022475"/>
    </source>
</evidence>
<feature type="transmembrane region" description="Helical" evidence="20">
    <location>
        <begin position="304"/>
        <end position="322"/>
    </location>
</feature>
<evidence type="ECO:0000256" key="8">
    <source>
        <dbReference type="ARBA" id="ARBA00022989"/>
    </source>
</evidence>
<keyword evidence="3" id="KW-0813">Transport</keyword>
<dbReference type="GO" id="GO:0015179">
    <property type="term" value="F:L-amino acid transmembrane transporter activity"/>
    <property type="evidence" value="ECO:0007669"/>
    <property type="project" value="TreeGrafter"/>
</dbReference>
<dbReference type="PIRSF" id="PIRSF006060">
    <property type="entry name" value="AA_transporter"/>
    <property type="match status" value="1"/>
</dbReference>
<dbReference type="PANTHER" id="PTHR11785:SF246">
    <property type="entry name" value="CYSTINE_GLUTAMATE TRANSPORTER"/>
    <property type="match status" value="1"/>
</dbReference>
<keyword evidence="9 20" id="KW-0472">Membrane</keyword>
<evidence type="ECO:0000256" key="6">
    <source>
        <dbReference type="ARBA" id="ARBA00022692"/>
    </source>
</evidence>
<accession>A0A401NHT0</accession>
<evidence type="ECO:0000256" key="13">
    <source>
        <dbReference type="ARBA" id="ARBA00051652"/>
    </source>
</evidence>
<keyword evidence="4" id="KW-1003">Cell membrane</keyword>
<evidence type="ECO:0000256" key="5">
    <source>
        <dbReference type="ARBA" id="ARBA00022553"/>
    </source>
</evidence>